<dbReference type="InterPro" id="IPR036394">
    <property type="entry name" value="Ribosomal_uL22_sf"/>
</dbReference>
<dbReference type="GO" id="GO:0022625">
    <property type="term" value="C:cytosolic large ribosomal subunit"/>
    <property type="evidence" value="ECO:0007669"/>
    <property type="project" value="TreeGrafter"/>
</dbReference>
<reference evidence="5" key="1">
    <citation type="submission" date="2023-03" db="EMBL/GenBank/DDBJ databases">
        <title>Mating type loci evolution in Malassezia.</title>
        <authorList>
            <person name="Coelho M.A."/>
        </authorList>
    </citation>
    <scope>NUCLEOTIDE SEQUENCE</scope>
    <source>
        <strain evidence="5">CBS 11721</strain>
    </source>
</reference>
<dbReference type="NCBIfam" id="TIGR01038">
    <property type="entry name" value="uL22_arch_euk"/>
    <property type="match status" value="1"/>
</dbReference>
<gene>
    <name evidence="5" type="primary">RPL17B</name>
    <name evidence="5" type="ORF">MCUN1_003677</name>
</gene>
<keyword evidence="2 4" id="KW-0689">Ribosomal protein</keyword>
<evidence type="ECO:0000256" key="1">
    <source>
        <dbReference type="ARBA" id="ARBA00009451"/>
    </source>
</evidence>
<dbReference type="GO" id="GO:0002181">
    <property type="term" value="P:cytoplasmic translation"/>
    <property type="evidence" value="ECO:0007669"/>
    <property type="project" value="TreeGrafter"/>
</dbReference>
<dbReference type="PANTHER" id="PTHR11593:SF10">
    <property type="entry name" value="60S RIBOSOMAL PROTEIN L17"/>
    <property type="match status" value="1"/>
</dbReference>
<keyword evidence="6" id="KW-1185">Reference proteome</keyword>
<dbReference type="SUPFAM" id="SSF54843">
    <property type="entry name" value="Ribosomal protein L22"/>
    <property type="match status" value="1"/>
</dbReference>
<dbReference type="InterPro" id="IPR005721">
    <property type="entry name" value="Ribosomal_uL22_euk/arc"/>
</dbReference>
<dbReference type="EMBL" id="CP119881">
    <property type="protein sequence ID" value="WFD36788.1"/>
    <property type="molecule type" value="Genomic_DNA"/>
</dbReference>
<dbReference type="Proteomes" id="UP001219933">
    <property type="component" value="Chromosome 5"/>
</dbReference>
<keyword evidence="3 4" id="KW-0687">Ribonucleoprotein</keyword>
<dbReference type="AlphaFoldDB" id="A0AAF0F218"/>
<dbReference type="GO" id="GO:0003735">
    <property type="term" value="F:structural constituent of ribosome"/>
    <property type="evidence" value="ECO:0007669"/>
    <property type="project" value="InterPro"/>
</dbReference>
<evidence type="ECO:0000313" key="5">
    <source>
        <dbReference type="EMBL" id="WFD36788.1"/>
    </source>
</evidence>
<protein>
    <submittedName>
        <fullName evidence="5">60S ribosomal protein L17B</fullName>
    </submittedName>
</protein>
<evidence type="ECO:0000256" key="4">
    <source>
        <dbReference type="RuleBase" id="RU004005"/>
    </source>
</evidence>
<name>A0AAF0F218_9BASI</name>
<accession>A0AAF0F218</accession>
<evidence type="ECO:0000256" key="2">
    <source>
        <dbReference type="ARBA" id="ARBA00022980"/>
    </source>
</evidence>
<dbReference type="Pfam" id="PF00237">
    <property type="entry name" value="Ribosomal_L22"/>
    <property type="match status" value="1"/>
</dbReference>
<dbReference type="PANTHER" id="PTHR11593">
    <property type="entry name" value="60S RIBOSOMAL PROTEIN L17"/>
    <property type="match status" value="1"/>
</dbReference>
<dbReference type="CDD" id="cd00336">
    <property type="entry name" value="Ribosomal_L22"/>
    <property type="match status" value="1"/>
</dbReference>
<comment type="similarity">
    <text evidence="1 4">Belongs to the universal ribosomal protein uL22 family.</text>
</comment>
<proteinExistence type="inferred from homology"/>
<organism evidence="5 6">
    <name type="scientific">Malassezia cuniculi</name>
    <dbReference type="NCBI Taxonomy" id="948313"/>
    <lineage>
        <taxon>Eukaryota</taxon>
        <taxon>Fungi</taxon>
        <taxon>Dikarya</taxon>
        <taxon>Basidiomycota</taxon>
        <taxon>Ustilaginomycotina</taxon>
        <taxon>Malasseziomycetes</taxon>
        <taxon>Malasseziales</taxon>
        <taxon>Malasseziaceae</taxon>
        <taxon>Malassezia</taxon>
    </lineage>
</organism>
<sequence>MARYAFDDSKLTEKTARSKGSYLRVHYKNTRETAAAVSGMPLQKALAYLDNVVEHKQCVPFRRHNGGVGRTAQASEFKWTQGRWPVKSVKFLRDLLKNAEANADAKGLDTEAVVIRNIVVQQAPKTHRRTYRAHGRINPYRGHPCHIEIHLSEPAAQVPKTATAVTQRLNKRELAKKRVAAARIAAAPAQA</sequence>
<dbReference type="Gene3D" id="3.90.470.10">
    <property type="entry name" value="Ribosomal protein L22/L17"/>
    <property type="match status" value="1"/>
</dbReference>
<evidence type="ECO:0000313" key="6">
    <source>
        <dbReference type="Proteomes" id="UP001219933"/>
    </source>
</evidence>
<dbReference type="InterPro" id="IPR001063">
    <property type="entry name" value="Ribosomal_uL22"/>
</dbReference>
<evidence type="ECO:0000256" key="3">
    <source>
        <dbReference type="ARBA" id="ARBA00023274"/>
    </source>
</evidence>